<evidence type="ECO:0000313" key="1">
    <source>
        <dbReference type="EMBL" id="GAA2675043.1"/>
    </source>
</evidence>
<name>A0ABN3SG29_9ACTN</name>
<proteinExistence type="predicted"/>
<comment type="caution">
    <text evidence="1">The sequence shown here is derived from an EMBL/GenBank/DDBJ whole genome shotgun (WGS) entry which is preliminary data.</text>
</comment>
<keyword evidence="2" id="KW-1185">Reference proteome</keyword>
<dbReference type="Proteomes" id="UP001499989">
    <property type="component" value="Unassembled WGS sequence"/>
</dbReference>
<evidence type="ECO:0000313" key="2">
    <source>
        <dbReference type="Proteomes" id="UP001499989"/>
    </source>
</evidence>
<sequence>MGSTILLIIRRVVVLPQPEGPTNTVIARSGISSDSRSTATVPSGYRLVTESIRIKTPNTLRVWQKLPAPAAVGGAVAGRV</sequence>
<gene>
    <name evidence="1" type="ORF">GCM10010310_17340</name>
</gene>
<protein>
    <recommendedName>
        <fullName evidence="3">Secreted protein</fullName>
    </recommendedName>
</protein>
<accession>A0ABN3SG29</accession>
<organism evidence="1 2">
    <name type="scientific">Streptomyces violaceolatus</name>
    <dbReference type="NCBI Taxonomy" id="67378"/>
    <lineage>
        <taxon>Bacteria</taxon>
        <taxon>Bacillati</taxon>
        <taxon>Actinomycetota</taxon>
        <taxon>Actinomycetes</taxon>
        <taxon>Kitasatosporales</taxon>
        <taxon>Streptomycetaceae</taxon>
        <taxon>Streptomyces</taxon>
        <taxon>Streptomyces violaceoruber group</taxon>
    </lineage>
</organism>
<reference evidence="1 2" key="1">
    <citation type="journal article" date="2019" name="Int. J. Syst. Evol. Microbiol.">
        <title>The Global Catalogue of Microorganisms (GCM) 10K type strain sequencing project: providing services to taxonomists for standard genome sequencing and annotation.</title>
        <authorList>
            <consortium name="The Broad Institute Genomics Platform"/>
            <consortium name="The Broad Institute Genome Sequencing Center for Infectious Disease"/>
            <person name="Wu L."/>
            <person name="Ma J."/>
        </authorList>
    </citation>
    <scope>NUCLEOTIDE SEQUENCE [LARGE SCALE GENOMIC DNA]</scope>
    <source>
        <strain evidence="1 2">JCM 4531</strain>
    </source>
</reference>
<dbReference type="EMBL" id="BAAASK010000003">
    <property type="protein sequence ID" value="GAA2675043.1"/>
    <property type="molecule type" value="Genomic_DNA"/>
</dbReference>
<evidence type="ECO:0008006" key="3">
    <source>
        <dbReference type="Google" id="ProtNLM"/>
    </source>
</evidence>